<dbReference type="SUPFAM" id="SSF48464">
    <property type="entry name" value="ENTH/VHS domain"/>
    <property type="match status" value="1"/>
</dbReference>
<dbReference type="PROSITE" id="PS50942">
    <property type="entry name" value="ENTH"/>
    <property type="match status" value="1"/>
</dbReference>
<dbReference type="InterPro" id="IPR023214">
    <property type="entry name" value="HAD_sf"/>
</dbReference>
<sequence length="1942" mass="215187">MKIFDATITGDHEYESFDKALWKSFLNLNNAYAEVITTHGDENTLVWIHDYELVMVPRFVYHRNPDFTTGLFLHCAFPSTEVMSCLPVREDILQGMLSSRLVTFQTFDYLRHFMSCCSSVLGTRHSFQKGGILQVDWLQLPTIIQDPGRKQELRPLLQAAVDTLDVPLSTLCGAVDFCVLGVFVLQVQAIFGLTLAAALGREELQALMKRSVEDMVPVLSRYLPQQQTTLQSEFGAERGADTLPKVAMQLLGRLLHSLADLPTQEQFSFGKNWKQFIEKGRLSAAGLLSSVRELRRCAGGFGFEKLKVLDLGCGSGLSSLAFRLLGAESVLSADLQPASLEAARQLRQLFDGDGGGEWRLLPLSVLDARSLAGLGEVDVVYSWGVLHHTGDVWQALHNAQLPLADDGLLLAAVYAEEFYDEQDHILLMKQFYQNATARQQQDLEIAIGLEWLRPLLRDGRSPFEVIRSFSQMRGMDFWTDVRDWLGGWPMEFVSSSAVLAFARRAGLRCIGLRRNGGNTEFALTRPGRGVERWTQGRRCEHLPGFQEDKDGSFFAVQEYFYFRSDNVSPRSWWFCRLPKWMHEYADGQKEPQQSRLLLLTQDGEPFGYPSAQFARPDSLADPRLSFHAFWEGVAYVSPGHTQTDLTGLRACVLPPAELSAQEEANIEVEHENRSVVVFADHFTVPYNHLIKKISDEKVVERAASIRNQFKGKTIIGAYDRFDCFSGLTLKLRTFHRFLQEYRSHRRSVVLVQYIRGRATDSKRKGMVSIEELRQMADATNKAFGVEGEPPLVTIVVEATDILLDTSTNDGLNLIPFNFYAAHSQDQKGVALISEFCGCSSVLTGAFKINPWNTGAVLTALDQAISITPEDQALRFTKDHSYVSSQTLVQWVHKNLSELKVTRNSRELTYRASMAGPVHLPAEEVAAAYNAAKKRAIFLDNEGTIAAKQKWQIESTTMVALQKQGQPPDPYVVDLLQTLVNDRGNTVVVLSGRNKQVMEEWFGSVDGLGLFAEHGFHRLLPRTLREAQQQDGSERGWKLLKAQEALDPTILTVSSPPQIGSTHEDLCIELMKQYVQRIQGSVLEAKACAISWNYREVGATGVIDDVALELGRRSLRDTLPQRFLDPEVKVIMGKGYVEVKRADVDKGRAVIQTLEELGSVDFVLSIGDDRSDEDMFGAISDYFKRNGDASAALSANPSQSSLRRVGAGASSMASSLDGLAPSPNDSPNLSPKDKKAVRSVNFCDKGARHFCADVDEVTQLLKKTNQAEMNDFRSIVGRITVSRAGIEEANRSTKANRTKTITKTLKTSAQMLLVSSCSISSSCTTDGLPICSEIEEAKQTFMTAKTAVFQGTALCLLALRKGRKDAFEPCQERVSACGPQDGPLRSLQGGPKADELHPHRLAALIRRLQHGRSHSWSARAAVLSAPRSASVLWTAFSGFRDRMRCTLGVNVREKNRSRLVLKATDARSEVLRSEDLKRLLAEVYDSKDTRWVLQRLQEQPVQNNTMVAFKTLVVLHRILQCSPPQAADLTRSSTLLASIVAAWSQAASDGHGTQAFHGIQVVIDYAQMLQSKLELMNKDSGCGYFTGNFCFSRSMAEPCDLLQALALLLSLAEKLMPLALELTQEQDWISPEQSPFGRLYLGAVPTLLDEAWQLLCAVSVFVRDLLWQVHAAAKFLCTREEPRQRQNPGPPWLELAMHLLQAQPRFVRFHSAMCDFVALCHQLRCAGYAELAPPYSIPAVPQALLNLFADFEELVKGHCAERGTPLTEAPKPTKIASSRSSSKSSEASKATGSTDNISTVSTAAGSTVAPETGGSTWYPSARVMDALRTVDSLQRSPLLAEEESTGEDPKDHGYDLLDSSSGEQPALVQEKLHTPVEPSSEVAEAAPGQCGNGGPTTPLLKASLIFEDPKLPSWAAAICRPRVSFTFSHSTSEREPIEWNMPT</sequence>
<feature type="region of interest" description="Disordered" evidence="2">
    <location>
        <begin position="1761"/>
        <end position="1817"/>
    </location>
</feature>
<evidence type="ECO:0000256" key="1">
    <source>
        <dbReference type="ARBA" id="ARBA00005409"/>
    </source>
</evidence>
<dbReference type="SUPFAM" id="SSF56784">
    <property type="entry name" value="HAD-like"/>
    <property type="match status" value="1"/>
</dbReference>
<feature type="domain" description="ENTH" evidence="3">
    <location>
        <begin position="1447"/>
        <end position="1582"/>
    </location>
</feature>
<dbReference type="Pfam" id="PF07651">
    <property type="entry name" value="ANTH"/>
    <property type="match status" value="1"/>
</dbReference>
<dbReference type="InterPro" id="IPR029063">
    <property type="entry name" value="SAM-dependent_MTases_sf"/>
</dbReference>
<dbReference type="InterPro" id="IPR036412">
    <property type="entry name" value="HAD-like_sf"/>
</dbReference>
<dbReference type="PANTHER" id="PTHR10788">
    <property type="entry name" value="TREHALOSE-6-PHOSPHATE SYNTHASE"/>
    <property type="match status" value="1"/>
</dbReference>
<dbReference type="InterPro" id="IPR003337">
    <property type="entry name" value="Trehalose_PPase"/>
</dbReference>
<gene>
    <name evidence="4" type="primary">TPS5</name>
    <name evidence="4" type="ORF">SNEC2469_LOCUS23915</name>
</gene>
<dbReference type="InterPro" id="IPR013217">
    <property type="entry name" value="Methyltransf_12"/>
</dbReference>
<dbReference type="Gene3D" id="3.40.50.2000">
    <property type="entry name" value="Glycogen Phosphorylase B"/>
    <property type="match status" value="2"/>
</dbReference>
<proteinExistence type="inferred from homology"/>
<name>A0A812Z237_9DINO</name>
<dbReference type="GO" id="GO:0005992">
    <property type="term" value="P:trehalose biosynthetic process"/>
    <property type="evidence" value="ECO:0007669"/>
    <property type="project" value="InterPro"/>
</dbReference>
<dbReference type="Gene3D" id="1.25.40.90">
    <property type="match status" value="1"/>
</dbReference>
<dbReference type="Pfam" id="PF00982">
    <property type="entry name" value="Glyco_transf_20"/>
    <property type="match status" value="2"/>
</dbReference>
<dbReference type="Gene3D" id="3.40.50.150">
    <property type="entry name" value="Vaccinia Virus protein VP39"/>
    <property type="match status" value="1"/>
</dbReference>
<dbReference type="GO" id="GO:0004805">
    <property type="term" value="F:trehalose-phosphatase activity"/>
    <property type="evidence" value="ECO:0007669"/>
    <property type="project" value="TreeGrafter"/>
</dbReference>
<dbReference type="Gene3D" id="3.40.50.1000">
    <property type="entry name" value="HAD superfamily/HAD-like"/>
    <property type="match status" value="1"/>
</dbReference>
<dbReference type="PANTHER" id="PTHR10788:SF94">
    <property type="entry name" value="ALPHA,ALPHA-TREHALOSE-PHOSPHATE SYNTHASE [UDP-FORMING] 5"/>
    <property type="match status" value="1"/>
</dbReference>
<dbReference type="InterPro" id="IPR008942">
    <property type="entry name" value="ENTH_VHS"/>
</dbReference>
<feature type="region of interest" description="Disordered" evidence="2">
    <location>
        <begin position="1212"/>
        <end position="1233"/>
    </location>
</feature>
<dbReference type="OrthoDB" id="755951at2759"/>
<keyword evidence="5" id="KW-1185">Reference proteome</keyword>
<dbReference type="Gene3D" id="3.30.70.1020">
    <property type="entry name" value="Trehalose-6-phosphate phosphatase related protein, domain 2"/>
    <property type="match status" value="1"/>
</dbReference>
<reference evidence="4" key="1">
    <citation type="submission" date="2021-02" db="EMBL/GenBank/DDBJ databases">
        <authorList>
            <person name="Dougan E. K."/>
            <person name="Rhodes N."/>
            <person name="Thang M."/>
            <person name="Chan C."/>
        </authorList>
    </citation>
    <scope>NUCLEOTIDE SEQUENCE</scope>
</reference>
<protein>
    <submittedName>
        <fullName evidence="4">TPS5 protein</fullName>
    </submittedName>
</protein>
<comment type="similarity">
    <text evidence="1">In the N-terminal section; belongs to the glycosyltransferase 20 family.</text>
</comment>
<dbReference type="SUPFAM" id="SSF53335">
    <property type="entry name" value="S-adenosyl-L-methionine-dependent methyltransferases"/>
    <property type="match status" value="1"/>
</dbReference>
<dbReference type="InterPro" id="IPR001830">
    <property type="entry name" value="Glyco_trans_20"/>
</dbReference>
<feature type="region of interest" description="Disordered" evidence="2">
    <location>
        <begin position="1833"/>
        <end position="1894"/>
    </location>
</feature>
<dbReference type="InterPro" id="IPR011417">
    <property type="entry name" value="ANTH_dom"/>
</dbReference>
<evidence type="ECO:0000313" key="4">
    <source>
        <dbReference type="EMBL" id="CAE7808105.1"/>
    </source>
</evidence>
<dbReference type="GO" id="GO:0005829">
    <property type="term" value="C:cytosol"/>
    <property type="evidence" value="ECO:0007669"/>
    <property type="project" value="TreeGrafter"/>
</dbReference>
<dbReference type="Pfam" id="PF02358">
    <property type="entry name" value="Trehalose_PPase"/>
    <property type="match status" value="1"/>
</dbReference>
<comment type="caution">
    <text evidence="4">The sequence shown here is derived from an EMBL/GenBank/DDBJ whole genome shotgun (WGS) entry which is preliminary data.</text>
</comment>
<dbReference type="Proteomes" id="UP000601435">
    <property type="component" value="Unassembled WGS sequence"/>
</dbReference>
<feature type="compositionally biased region" description="Low complexity" evidence="2">
    <location>
        <begin position="1772"/>
        <end position="1793"/>
    </location>
</feature>
<evidence type="ECO:0000259" key="3">
    <source>
        <dbReference type="PROSITE" id="PS50942"/>
    </source>
</evidence>
<evidence type="ECO:0000256" key="2">
    <source>
        <dbReference type="SAM" id="MobiDB-lite"/>
    </source>
</evidence>
<accession>A0A812Z237</accession>
<dbReference type="CDD" id="cd02440">
    <property type="entry name" value="AdoMet_MTases"/>
    <property type="match status" value="1"/>
</dbReference>
<dbReference type="EMBL" id="CAJNJA010045252">
    <property type="protein sequence ID" value="CAE7808105.1"/>
    <property type="molecule type" value="Genomic_DNA"/>
</dbReference>
<dbReference type="Pfam" id="PF08242">
    <property type="entry name" value="Methyltransf_12"/>
    <property type="match status" value="1"/>
</dbReference>
<feature type="compositionally biased region" description="Polar residues" evidence="2">
    <location>
        <begin position="1794"/>
        <end position="1804"/>
    </location>
</feature>
<evidence type="ECO:0000313" key="5">
    <source>
        <dbReference type="Proteomes" id="UP000601435"/>
    </source>
</evidence>
<dbReference type="GO" id="GO:0005543">
    <property type="term" value="F:phospholipid binding"/>
    <property type="evidence" value="ECO:0007669"/>
    <property type="project" value="InterPro"/>
</dbReference>
<organism evidence="4 5">
    <name type="scientific">Symbiodinium necroappetens</name>
    <dbReference type="NCBI Taxonomy" id="1628268"/>
    <lineage>
        <taxon>Eukaryota</taxon>
        <taxon>Sar</taxon>
        <taxon>Alveolata</taxon>
        <taxon>Dinophyceae</taxon>
        <taxon>Suessiales</taxon>
        <taxon>Symbiodiniaceae</taxon>
        <taxon>Symbiodinium</taxon>
    </lineage>
</organism>
<dbReference type="SUPFAM" id="SSF53756">
    <property type="entry name" value="UDP-Glycosyltransferase/glycogen phosphorylase"/>
    <property type="match status" value="2"/>
</dbReference>
<dbReference type="InterPro" id="IPR013809">
    <property type="entry name" value="ENTH"/>
</dbReference>